<dbReference type="GO" id="GO:0004930">
    <property type="term" value="F:G protein-coupled receptor activity"/>
    <property type="evidence" value="ECO:0007669"/>
    <property type="project" value="UniProtKB-KW"/>
</dbReference>
<feature type="transmembrane region" description="Helical" evidence="9">
    <location>
        <begin position="91"/>
        <end position="109"/>
    </location>
</feature>
<dbReference type="Pfam" id="PF10325">
    <property type="entry name" value="7TM_GPCR_Srz"/>
    <property type="match status" value="1"/>
</dbReference>
<feature type="domain" description="G-protein coupled receptors family 1 profile" evidence="10">
    <location>
        <begin position="39"/>
        <end position="265"/>
    </location>
</feature>
<protein>
    <recommendedName>
        <fullName evidence="10">G-protein coupled receptors family 1 profile domain-containing protein</fullName>
    </recommendedName>
</protein>
<proteinExistence type="predicted"/>
<feature type="transmembrane region" description="Helical" evidence="9">
    <location>
        <begin position="63"/>
        <end position="85"/>
    </location>
</feature>
<feature type="transmembrane region" description="Helical" evidence="9">
    <location>
        <begin position="209"/>
        <end position="228"/>
    </location>
</feature>
<comment type="subcellular location">
    <subcellularLocation>
        <location evidence="1">Membrane</location>
        <topology evidence="1">Multi-pass membrane protein</topology>
    </subcellularLocation>
</comment>
<evidence type="ECO:0000256" key="6">
    <source>
        <dbReference type="ARBA" id="ARBA00023170"/>
    </source>
</evidence>
<evidence type="ECO:0000256" key="7">
    <source>
        <dbReference type="ARBA" id="ARBA00023180"/>
    </source>
</evidence>
<keyword evidence="6" id="KW-0675">Receptor</keyword>
<keyword evidence="8" id="KW-0807">Transducer</keyword>
<keyword evidence="4" id="KW-0297">G-protein coupled receptor</keyword>
<dbReference type="EMBL" id="JBHFQA010000006">
    <property type="protein sequence ID" value="KAL2097663.1"/>
    <property type="molecule type" value="Genomic_DNA"/>
</dbReference>
<keyword evidence="3 9" id="KW-1133">Transmembrane helix</keyword>
<dbReference type="Gene3D" id="1.20.1070.10">
    <property type="entry name" value="Rhodopsin 7-helix transmembrane proteins"/>
    <property type="match status" value="2"/>
</dbReference>
<accession>A0ABD1KEV6</accession>
<keyword evidence="2 9" id="KW-0812">Transmembrane</keyword>
<evidence type="ECO:0000259" key="10">
    <source>
        <dbReference type="PROSITE" id="PS50262"/>
    </source>
</evidence>
<dbReference type="SUPFAM" id="SSF81321">
    <property type="entry name" value="Family A G protein-coupled receptor-like"/>
    <property type="match status" value="1"/>
</dbReference>
<evidence type="ECO:0000256" key="5">
    <source>
        <dbReference type="ARBA" id="ARBA00023136"/>
    </source>
</evidence>
<comment type="caution">
    <text evidence="11">The sequence shown here is derived from an EMBL/GenBank/DDBJ whole genome shotgun (WGS) entry which is preliminary data.</text>
</comment>
<organism evidence="11 12">
    <name type="scientific">Coilia grayii</name>
    <name type="common">Gray's grenadier anchovy</name>
    <dbReference type="NCBI Taxonomy" id="363190"/>
    <lineage>
        <taxon>Eukaryota</taxon>
        <taxon>Metazoa</taxon>
        <taxon>Chordata</taxon>
        <taxon>Craniata</taxon>
        <taxon>Vertebrata</taxon>
        <taxon>Euteleostomi</taxon>
        <taxon>Actinopterygii</taxon>
        <taxon>Neopterygii</taxon>
        <taxon>Teleostei</taxon>
        <taxon>Clupei</taxon>
        <taxon>Clupeiformes</taxon>
        <taxon>Clupeoidei</taxon>
        <taxon>Engraulidae</taxon>
        <taxon>Coilinae</taxon>
        <taxon>Coilia</taxon>
    </lineage>
</organism>
<evidence type="ECO:0000256" key="4">
    <source>
        <dbReference type="ARBA" id="ARBA00023040"/>
    </source>
</evidence>
<evidence type="ECO:0000313" key="11">
    <source>
        <dbReference type="EMBL" id="KAL2097663.1"/>
    </source>
</evidence>
<dbReference type="Proteomes" id="UP001591681">
    <property type="component" value="Unassembled WGS sequence"/>
</dbReference>
<evidence type="ECO:0000256" key="8">
    <source>
        <dbReference type="ARBA" id="ARBA00023224"/>
    </source>
</evidence>
<feature type="transmembrane region" description="Helical" evidence="9">
    <location>
        <begin position="135"/>
        <end position="152"/>
    </location>
</feature>
<dbReference type="PROSITE" id="PS50262">
    <property type="entry name" value="G_PROTEIN_RECEP_F1_2"/>
    <property type="match status" value="1"/>
</dbReference>
<evidence type="ECO:0000256" key="9">
    <source>
        <dbReference type="SAM" id="Phobius"/>
    </source>
</evidence>
<keyword evidence="12" id="KW-1185">Reference proteome</keyword>
<evidence type="ECO:0000256" key="1">
    <source>
        <dbReference type="ARBA" id="ARBA00004141"/>
    </source>
</evidence>
<dbReference type="PANTHER" id="PTHR24232:SF85">
    <property type="entry name" value="G-PROTEIN COUPLED RECEPTOR 4"/>
    <property type="match status" value="1"/>
</dbReference>
<dbReference type="PANTHER" id="PTHR24232">
    <property type="entry name" value="G-PROTEIN COUPLED RECEPTOR"/>
    <property type="match status" value="1"/>
</dbReference>
<gene>
    <name evidence="11" type="ORF">ACEWY4_006870</name>
</gene>
<dbReference type="InterPro" id="IPR017452">
    <property type="entry name" value="GPCR_Rhodpsn_7TM"/>
</dbReference>
<evidence type="ECO:0000313" key="12">
    <source>
        <dbReference type="Proteomes" id="UP001591681"/>
    </source>
</evidence>
<dbReference type="AlphaFoldDB" id="A0ABD1KEV6"/>
<feature type="transmembrane region" description="Helical" evidence="9">
    <location>
        <begin position="33"/>
        <end position="51"/>
    </location>
</feature>
<feature type="transmembrane region" description="Helical" evidence="9">
    <location>
        <begin position="164"/>
        <end position="188"/>
    </location>
</feature>
<feature type="transmembrane region" description="Helical" evidence="9">
    <location>
        <begin position="248"/>
        <end position="266"/>
    </location>
</feature>
<name>A0ABD1KEV6_9TELE</name>
<sequence length="298" mass="33994">MCFVNVTAPESAIQKYYICAEKSYLKAYLTGESMYLIVGSPLHMYFIWLVLKQCAVNVNFYALHLALCEILFAVTVVIGNSAYLVTRFHCLLYMVLPSYAFIFAARPLFQSLICMERYLAVVHPIFYLKYKMPKYKLVCTALIGVVIVAFTAEQARKTPNFLAFEFAILFVFLLLTDVFCSLSVLWALKRPSPGEGERQKDRMNGMKKSAFKTITVILLITVVDHIFVTVMGFCGDFANDHWMCIMDIINTFIFTLCGLVQPLLYLQKIGKLPCAKARNDSFESHELSRKEGCRETLD</sequence>
<evidence type="ECO:0000256" key="3">
    <source>
        <dbReference type="ARBA" id="ARBA00022989"/>
    </source>
</evidence>
<dbReference type="InterPro" id="IPR018817">
    <property type="entry name" value="7TM_GPCR_serpentine_rcpt_Srz"/>
</dbReference>
<keyword evidence="5 9" id="KW-0472">Membrane</keyword>
<dbReference type="GO" id="GO:0016020">
    <property type="term" value="C:membrane"/>
    <property type="evidence" value="ECO:0007669"/>
    <property type="project" value="UniProtKB-SubCell"/>
</dbReference>
<keyword evidence="7" id="KW-0325">Glycoprotein</keyword>
<reference evidence="11 12" key="1">
    <citation type="submission" date="2024-09" db="EMBL/GenBank/DDBJ databases">
        <title>A chromosome-level genome assembly of Gray's grenadier anchovy, Coilia grayii.</title>
        <authorList>
            <person name="Fu Z."/>
        </authorList>
    </citation>
    <scope>NUCLEOTIDE SEQUENCE [LARGE SCALE GENOMIC DNA]</scope>
    <source>
        <strain evidence="11">G4</strain>
        <tissue evidence="11">Muscle</tissue>
    </source>
</reference>
<evidence type="ECO:0000256" key="2">
    <source>
        <dbReference type="ARBA" id="ARBA00022692"/>
    </source>
</evidence>